<organism evidence="1 2">
    <name type="scientific">Phyllotreta striolata</name>
    <name type="common">Striped flea beetle</name>
    <name type="synonym">Crioceris striolata</name>
    <dbReference type="NCBI Taxonomy" id="444603"/>
    <lineage>
        <taxon>Eukaryota</taxon>
        <taxon>Metazoa</taxon>
        <taxon>Ecdysozoa</taxon>
        <taxon>Arthropoda</taxon>
        <taxon>Hexapoda</taxon>
        <taxon>Insecta</taxon>
        <taxon>Pterygota</taxon>
        <taxon>Neoptera</taxon>
        <taxon>Endopterygota</taxon>
        <taxon>Coleoptera</taxon>
        <taxon>Polyphaga</taxon>
        <taxon>Cucujiformia</taxon>
        <taxon>Chrysomeloidea</taxon>
        <taxon>Chrysomelidae</taxon>
        <taxon>Galerucinae</taxon>
        <taxon>Alticini</taxon>
        <taxon>Phyllotreta</taxon>
    </lineage>
</organism>
<dbReference type="EMBL" id="OU900096">
    <property type="protein sequence ID" value="CAG9860845.1"/>
    <property type="molecule type" value="Genomic_DNA"/>
</dbReference>
<protein>
    <submittedName>
        <fullName evidence="1">Uncharacterized protein</fullName>
    </submittedName>
</protein>
<reference evidence="1" key="1">
    <citation type="submission" date="2022-01" db="EMBL/GenBank/DDBJ databases">
        <authorList>
            <person name="King R."/>
        </authorList>
    </citation>
    <scope>NUCLEOTIDE SEQUENCE</scope>
</reference>
<evidence type="ECO:0000313" key="2">
    <source>
        <dbReference type="Proteomes" id="UP001153712"/>
    </source>
</evidence>
<sequence>MFKLDISHDLSCLLSANFMKMRFNIKGMLNSTDPERNIASQRAICECRFDVDSSGLFLCVLYAN</sequence>
<dbReference type="Proteomes" id="UP001153712">
    <property type="component" value="Chromosome 3"/>
</dbReference>
<proteinExistence type="predicted"/>
<gene>
    <name evidence="1" type="ORF">PHYEVI_LOCUS7193</name>
</gene>
<evidence type="ECO:0000313" key="1">
    <source>
        <dbReference type="EMBL" id="CAG9860845.1"/>
    </source>
</evidence>
<keyword evidence="2" id="KW-1185">Reference proteome</keyword>
<dbReference type="AlphaFoldDB" id="A0A9N9XT10"/>
<accession>A0A9N9XT10</accession>
<name>A0A9N9XT10_PHYSR</name>